<keyword evidence="8" id="KW-0902">Two-component regulatory system</keyword>
<dbReference type="SMART" id="SM00086">
    <property type="entry name" value="PAC"/>
    <property type="match status" value="1"/>
</dbReference>
<organism evidence="14 15">
    <name type="scientific">Hypericibacter terrae</name>
    <dbReference type="NCBI Taxonomy" id="2602015"/>
    <lineage>
        <taxon>Bacteria</taxon>
        <taxon>Pseudomonadati</taxon>
        <taxon>Pseudomonadota</taxon>
        <taxon>Alphaproteobacteria</taxon>
        <taxon>Rhodospirillales</taxon>
        <taxon>Dongiaceae</taxon>
        <taxon>Hypericibacter</taxon>
    </lineage>
</organism>
<dbReference type="GO" id="GO:0005524">
    <property type="term" value="F:ATP binding"/>
    <property type="evidence" value="ECO:0007669"/>
    <property type="project" value="UniProtKB-KW"/>
</dbReference>
<dbReference type="SUPFAM" id="SSF55785">
    <property type="entry name" value="PYP-like sensor domain (PAS domain)"/>
    <property type="match status" value="1"/>
</dbReference>
<evidence type="ECO:0000259" key="10">
    <source>
        <dbReference type="PROSITE" id="PS50109"/>
    </source>
</evidence>
<sequence>MTPAKILVVEDDRVVARDIQQQLNRIGHTVVGMIARGEDAPPLALKTRPDIVLMDIRLEGEIDGIDAAQQIREQCHIPVIFLTAYADDETVQRASLTEPFGYLLKPFEDSQLRTVIEMALFKHAAERKLRESERRFVTTLSSIGDAVIATDNGARVTFMNPVAETLTGWPQRDAIGQPLAEVFRIVNEETGRTVEDPAAKVLRLGTVVGLANHTVLLSRDGRTVPIDDCGSPIIDDKGDITGAVLVFRDITERRLVEEALRRAHTNLMHGARLMTMGELAASIAHEVNQPLMAIVTNAEACLLWLAKDKPNLDEARGAAERIVRNGHHAGDVVKTIRALARKSSPEMTLLDLNGIVVEMLDLMRAELRRNDVALEHDLPPGLEPIMGDRVQLQQVVVNMVMNGIDAMTSVADRPRRLCVTTERVEGGFLQVAVADSGTGIDPARLDRIFEPFYTTKPEGMGMGLSICRSIVEAHGGRLWADSHAPHGSIFRFVLPTASGRGLN</sequence>
<feature type="modified residue" description="4-aspartylphosphate" evidence="9">
    <location>
        <position position="55"/>
    </location>
</feature>
<dbReference type="InterPro" id="IPR036097">
    <property type="entry name" value="HisK_dim/P_sf"/>
</dbReference>
<dbReference type="SMART" id="SM00448">
    <property type="entry name" value="REC"/>
    <property type="match status" value="1"/>
</dbReference>
<evidence type="ECO:0000256" key="6">
    <source>
        <dbReference type="ARBA" id="ARBA00022777"/>
    </source>
</evidence>
<dbReference type="Pfam" id="PF00512">
    <property type="entry name" value="HisKA"/>
    <property type="match status" value="1"/>
</dbReference>
<keyword evidence="15" id="KW-1185">Reference proteome</keyword>
<dbReference type="PRINTS" id="PR00344">
    <property type="entry name" value="BCTRLSENSOR"/>
</dbReference>
<evidence type="ECO:0000256" key="8">
    <source>
        <dbReference type="ARBA" id="ARBA00023012"/>
    </source>
</evidence>
<dbReference type="PROSITE" id="PS50112">
    <property type="entry name" value="PAS"/>
    <property type="match status" value="1"/>
</dbReference>
<evidence type="ECO:0000259" key="13">
    <source>
        <dbReference type="PROSITE" id="PS50113"/>
    </source>
</evidence>
<dbReference type="InterPro" id="IPR005467">
    <property type="entry name" value="His_kinase_dom"/>
</dbReference>
<evidence type="ECO:0000256" key="9">
    <source>
        <dbReference type="PROSITE-ProRule" id="PRU00169"/>
    </source>
</evidence>
<dbReference type="PROSITE" id="PS50113">
    <property type="entry name" value="PAC"/>
    <property type="match status" value="1"/>
</dbReference>
<gene>
    <name evidence="14" type="ORF">FRZ44_12250</name>
</gene>
<keyword evidence="7" id="KW-0067">ATP-binding</keyword>
<dbReference type="SMART" id="SM00091">
    <property type="entry name" value="PAS"/>
    <property type="match status" value="1"/>
</dbReference>
<feature type="domain" description="PAC" evidence="13">
    <location>
        <begin position="210"/>
        <end position="262"/>
    </location>
</feature>
<dbReference type="Pfam" id="PF00989">
    <property type="entry name" value="PAS"/>
    <property type="match status" value="1"/>
</dbReference>
<dbReference type="EMBL" id="CP042906">
    <property type="protein sequence ID" value="QEX15935.1"/>
    <property type="molecule type" value="Genomic_DNA"/>
</dbReference>
<dbReference type="InterPro" id="IPR003594">
    <property type="entry name" value="HATPase_dom"/>
</dbReference>
<feature type="domain" description="Histidine kinase" evidence="10">
    <location>
        <begin position="282"/>
        <end position="498"/>
    </location>
</feature>
<dbReference type="Pfam" id="PF00072">
    <property type="entry name" value="Response_reg"/>
    <property type="match status" value="1"/>
</dbReference>
<keyword evidence="4" id="KW-0808">Transferase</keyword>
<dbReference type="InterPro" id="IPR004358">
    <property type="entry name" value="Sig_transdc_His_kin-like_C"/>
</dbReference>
<dbReference type="SMART" id="SM00388">
    <property type="entry name" value="HisKA"/>
    <property type="match status" value="1"/>
</dbReference>
<dbReference type="OrthoDB" id="9795133at2"/>
<dbReference type="PANTHER" id="PTHR43065">
    <property type="entry name" value="SENSOR HISTIDINE KINASE"/>
    <property type="match status" value="1"/>
</dbReference>
<dbReference type="PROSITE" id="PS50110">
    <property type="entry name" value="RESPONSE_REGULATORY"/>
    <property type="match status" value="1"/>
</dbReference>
<evidence type="ECO:0000256" key="4">
    <source>
        <dbReference type="ARBA" id="ARBA00022679"/>
    </source>
</evidence>
<dbReference type="SUPFAM" id="SSF55874">
    <property type="entry name" value="ATPase domain of HSP90 chaperone/DNA topoisomerase II/histidine kinase"/>
    <property type="match status" value="1"/>
</dbReference>
<dbReference type="NCBIfam" id="TIGR00229">
    <property type="entry name" value="sensory_box"/>
    <property type="match status" value="1"/>
</dbReference>
<dbReference type="InterPro" id="IPR001610">
    <property type="entry name" value="PAC"/>
</dbReference>
<dbReference type="Gene3D" id="1.10.287.130">
    <property type="match status" value="1"/>
</dbReference>
<dbReference type="SMART" id="SM00387">
    <property type="entry name" value="HATPase_c"/>
    <property type="match status" value="1"/>
</dbReference>
<dbReference type="GO" id="GO:0042802">
    <property type="term" value="F:identical protein binding"/>
    <property type="evidence" value="ECO:0007669"/>
    <property type="project" value="UniProtKB-ARBA"/>
</dbReference>
<dbReference type="Pfam" id="PF02518">
    <property type="entry name" value="HATPase_c"/>
    <property type="match status" value="1"/>
</dbReference>
<dbReference type="SUPFAM" id="SSF52172">
    <property type="entry name" value="CheY-like"/>
    <property type="match status" value="1"/>
</dbReference>
<dbReference type="InterPro" id="IPR011006">
    <property type="entry name" value="CheY-like_superfamily"/>
</dbReference>
<dbReference type="PROSITE" id="PS50109">
    <property type="entry name" value="HIS_KIN"/>
    <property type="match status" value="1"/>
</dbReference>
<dbReference type="KEGG" id="htq:FRZ44_12250"/>
<dbReference type="InterPro" id="IPR003661">
    <property type="entry name" value="HisK_dim/P_dom"/>
</dbReference>
<evidence type="ECO:0000256" key="3">
    <source>
        <dbReference type="ARBA" id="ARBA00022553"/>
    </source>
</evidence>
<dbReference type="CDD" id="cd00082">
    <property type="entry name" value="HisKA"/>
    <property type="match status" value="1"/>
</dbReference>
<evidence type="ECO:0000256" key="1">
    <source>
        <dbReference type="ARBA" id="ARBA00000085"/>
    </source>
</evidence>
<protein>
    <recommendedName>
        <fullName evidence="2">histidine kinase</fullName>
        <ecNumber evidence="2">2.7.13.3</ecNumber>
    </recommendedName>
</protein>
<evidence type="ECO:0000256" key="2">
    <source>
        <dbReference type="ARBA" id="ARBA00012438"/>
    </source>
</evidence>
<feature type="domain" description="PAS" evidence="12">
    <location>
        <begin position="132"/>
        <end position="205"/>
    </location>
</feature>
<dbReference type="CDD" id="cd17534">
    <property type="entry name" value="REC_DC-like"/>
    <property type="match status" value="1"/>
</dbReference>
<dbReference type="PANTHER" id="PTHR43065:SF10">
    <property type="entry name" value="PEROXIDE STRESS-ACTIVATED HISTIDINE KINASE MAK3"/>
    <property type="match status" value="1"/>
</dbReference>
<evidence type="ECO:0000313" key="14">
    <source>
        <dbReference type="EMBL" id="QEX15935.1"/>
    </source>
</evidence>
<name>A0A5J6MHD9_9PROT</name>
<dbReference type="GO" id="GO:0006355">
    <property type="term" value="P:regulation of DNA-templated transcription"/>
    <property type="evidence" value="ECO:0007669"/>
    <property type="project" value="InterPro"/>
</dbReference>
<dbReference type="GO" id="GO:0000155">
    <property type="term" value="F:phosphorelay sensor kinase activity"/>
    <property type="evidence" value="ECO:0007669"/>
    <property type="project" value="InterPro"/>
</dbReference>
<dbReference type="InterPro" id="IPR035965">
    <property type="entry name" value="PAS-like_dom_sf"/>
</dbReference>
<dbReference type="CDD" id="cd00130">
    <property type="entry name" value="PAS"/>
    <property type="match status" value="1"/>
</dbReference>
<dbReference type="InterPro" id="IPR000700">
    <property type="entry name" value="PAS-assoc_C"/>
</dbReference>
<dbReference type="InterPro" id="IPR001789">
    <property type="entry name" value="Sig_transdc_resp-reg_receiver"/>
</dbReference>
<dbReference type="Proteomes" id="UP000326202">
    <property type="component" value="Chromosome"/>
</dbReference>
<keyword evidence="3 9" id="KW-0597">Phosphoprotein</keyword>
<comment type="catalytic activity">
    <reaction evidence="1">
        <text>ATP + protein L-histidine = ADP + protein N-phospho-L-histidine.</text>
        <dbReference type="EC" id="2.7.13.3"/>
    </reaction>
</comment>
<dbReference type="FunFam" id="3.30.565.10:FF:000042">
    <property type="entry name" value="Two-component sensor histidine kinase KdpD"/>
    <property type="match status" value="1"/>
</dbReference>
<dbReference type="InterPro" id="IPR000014">
    <property type="entry name" value="PAS"/>
</dbReference>
<evidence type="ECO:0000256" key="7">
    <source>
        <dbReference type="ARBA" id="ARBA00022840"/>
    </source>
</evidence>
<feature type="domain" description="Response regulatory" evidence="11">
    <location>
        <begin position="5"/>
        <end position="120"/>
    </location>
</feature>
<evidence type="ECO:0000313" key="15">
    <source>
        <dbReference type="Proteomes" id="UP000326202"/>
    </source>
</evidence>
<proteinExistence type="predicted"/>
<accession>A0A5J6MHD9</accession>
<reference evidence="14 15" key="1">
    <citation type="submission" date="2019-08" db="EMBL/GenBank/DDBJ databases">
        <title>Hyperibacter terrae gen. nov., sp. nov. and Hyperibacter viscosus sp. nov., two new members in the family Rhodospirillaceae isolated from the rhizosphere of Hypericum perforatum.</title>
        <authorList>
            <person name="Noviana Z."/>
        </authorList>
    </citation>
    <scope>NUCLEOTIDE SEQUENCE [LARGE SCALE GENOMIC DNA]</scope>
    <source>
        <strain evidence="14 15">R5913</strain>
    </source>
</reference>
<evidence type="ECO:0000259" key="12">
    <source>
        <dbReference type="PROSITE" id="PS50112"/>
    </source>
</evidence>
<dbReference type="Gene3D" id="3.30.565.10">
    <property type="entry name" value="Histidine kinase-like ATPase, C-terminal domain"/>
    <property type="match status" value="1"/>
</dbReference>
<keyword evidence="5" id="KW-0547">Nucleotide-binding</keyword>
<dbReference type="RefSeq" id="WP_151176348.1">
    <property type="nucleotide sequence ID" value="NZ_CP042906.1"/>
</dbReference>
<evidence type="ECO:0000256" key="5">
    <source>
        <dbReference type="ARBA" id="ARBA00022741"/>
    </source>
</evidence>
<dbReference type="Gene3D" id="3.40.50.2300">
    <property type="match status" value="1"/>
</dbReference>
<dbReference type="Gene3D" id="3.30.450.20">
    <property type="entry name" value="PAS domain"/>
    <property type="match status" value="1"/>
</dbReference>
<dbReference type="InterPro" id="IPR036890">
    <property type="entry name" value="HATPase_C_sf"/>
</dbReference>
<dbReference type="InterPro" id="IPR013767">
    <property type="entry name" value="PAS_fold"/>
</dbReference>
<dbReference type="EC" id="2.7.13.3" evidence="2"/>
<dbReference type="AlphaFoldDB" id="A0A5J6MHD9"/>
<dbReference type="SUPFAM" id="SSF47384">
    <property type="entry name" value="Homodimeric domain of signal transducing histidine kinase"/>
    <property type="match status" value="1"/>
</dbReference>
<evidence type="ECO:0000259" key="11">
    <source>
        <dbReference type="PROSITE" id="PS50110"/>
    </source>
</evidence>
<keyword evidence="6" id="KW-0418">Kinase</keyword>